<dbReference type="InterPro" id="IPR001646">
    <property type="entry name" value="5peptide_repeat"/>
</dbReference>
<dbReference type="AlphaFoldDB" id="A0A2N8PUJ9"/>
<dbReference type="InterPro" id="IPR043919">
    <property type="entry name" value="DUF5758"/>
</dbReference>
<name>A0A2N8PUJ9_ENTAV</name>
<organism evidence="1 2">
    <name type="scientific">Enterococcus avium</name>
    <name type="common">Streptococcus avium</name>
    <dbReference type="NCBI Taxonomy" id="33945"/>
    <lineage>
        <taxon>Bacteria</taxon>
        <taxon>Bacillati</taxon>
        <taxon>Bacillota</taxon>
        <taxon>Bacilli</taxon>
        <taxon>Lactobacillales</taxon>
        <taxon>Enterococcaceae</taxon>
        <taxon>Enterococcus</taxon>
    </lineage>
</organism>
<sequence>MNATLKNHDYSFRKLQQASFHDMTFEQVDFSNADLTGANLSNCLCIDCDFSEAILKDASLQGIDFQNSRLRGADISGANLYFAMLEHADLTGIIHDKRTKFFDLYCPAEGPFIGYKKCFDFRIVQLLIPADARRTSATNTCCRCDKAKVLTIKDMYTNEDYDEAVSYVDGNFVYRVGEYVVAENFNPNRWADSTGGIHFWLTRKEAEGYM</sequence>
<dbReference type="Pfam" id="PF19062">
    <property type="entry name" value="DUF5758"/>
    <property type="match status" value="1"/>
</dbReference>
<evidence type="ECO:0000313" key="1">
    <source>
        <dbReference type="EMBL" id="RVU92781.1"/>
    </source>
</evidence>
<accession>A0A2N8PUJ9</accession>
<protein>
    <submittedName>
        <fullName evidence="1">Pentapeptide repeat-containing protein</fullName>
    </submittedName>
</protein>
<gene>
    <name evidence="1" type="ORF">EK398_20060</name>
</gene>
<evidence type="ECO:0000313" key="2">
    <source>
        <dbReference type="Proteomes" id="UP000288388"/>
    </source>
</evidence>
<proteinExistence type="predicted"/>
<dbReference type="SUPFAM" id="SSF141571">
    <property type="entry name" value="Pentapeptide repeat-like"/>
    <property type="match status" value="1"/>
</dbReference>
<dbReference type="EMBL" id="RYZS01000002">
    <property type="protein sequence ID" value="RVU92781.1"/>
    <property type="molecule type" value="Genomic_DNA"/>
</dbReference>
<reference evidence="1 2" key="1">
    <citation type="submission" date="2018-12" db="EMBL/GenBank/DDBJ databases">
        <title>A novel vanA-carrying plasmid in a clinical isolate of Enterococcus avium.</title>
        <authorList>
            <person name="Bernasconi O.J."/>
            <person name="Luzzaro F."/>
            <person name="Endimiani A."/>
        </authorList>
    </citation>
    <scope>NUCLEOTIDE SEQUENCE [LARGE SCALE GENOMIC DNA]</scope>
    <source>
        <strain evidence="1 2">LC0559/18</strain>
    </source>
</reference>
<dbReference type="PANTHER" id="PTHR14136">
    <property type="entry name" value="BTB_POZ DOMAIN-CONTAINING PROTEIN KCTD9"/>
    <property type="match status" value="1"/>
</dbReference>
<dbReference type="Gene3D" id="2.160.20.80">
    <property type="entry name" value="E3 ubiquitin-protein ligase SopA"/>
    <property type="match status" value="1"/>
</dbReference>
<dbReference type="RefSeq" id="WP_102873325.1">
    <property type="nucleotide sequence ID" value="NZ_JAQCOW010000019.1"/>
</dbReference>
<dbReference type="Proteomes" id="UP000288388">
    <property type="component" value="Unassembled WGS sequence"/>
</dbReference>
<dbReference type="PANTHER" id="PTHR14136:SF17">
    <property type="entry name" value="BTB_POZ DOMAIN-CONTAINING PROTEIN KCTD9"/>
    <property type="match status" value="1"/>
</dbReference>
<dbReference type="Pfam" id="PF13599">
    <property type="entry name" value="Pentapeptide_4"/>
    <property type="match status" value="1"/>
</dbReference>
<comment type="caution">
    <text evidence="1">The sequence shown here is derived from an EMBL/GenBank/DDBJ whole genome shotgun (WGS) entry which is preliminary data.</text>
</comment>
<dbReference type="InterPro" id="IPR051082">
    <property type="entry name" value="Pentapeptide-BTB/POZ_domain"/>
</dbReference>